<protein>
    <submittedName>
        <fullName evidence="1">Uncharacterized protein</fullName>
    </submittedName>
</protein>
<organism evidence="1">
    <name type="scientific">Siphoviridae sp. ct3CA7</name>
    <dbReference type="NCBI Taxonomy" id="2823561"/>
    <lineage>
        <taxon>Viruses</taxon>
        <taxon>Duplodnaviria</taxon>
        <taxon>Heunggongvirae</taxon>
        <taxon>Uroviricota</taxon>
        <taxon>Caudoviricetes</taxon>
    </lineage>
</organism>
<name>A0A8S5LFC1_9CAUD</name>
<dbReference type="EMBL" id="BK014704">
    <property type="protein sequence ID" value="DAD68545.1"/>
    <property type="molecule type" value="Genomic_DNA"/>
</dbReference>
<evidence type="ECO:0000313" key="1">
    <source>
        <dbReference type="EMBL" id="DAD68545.1"/>
    </source>
</evidence>
<proteinExistence type="predicted"/>
<accession>A0A8S5LFC1</accession>
<sequence length="29" mass="3240">MCRSPACSPPRLVMWSAASRRWSFAAGWA</sequence>
<reference evidence="1" key="1">
    <citation type="journal article" date="2021" name="Proc. Natl. Acad. Sci. U.S.A.">
        <title>A Catalog of Tens of Thousands of Viruses from Human Metagenomes Reveals Hidden Associations with Chronic Diseases.</title>
        <authorList>
            <person name="Tisza M.J."/>
            <person name="Buck C.B."/>
        </authorList>
    </citation>
    <scope>NUCLEOTIDE SEQUENCE</scope>
    <source>
        <strain evidence="1">Ct3CA7</strain>
    </source>
</reference>